<dbReference type="Gene3D" id="3.30.460.10">
    <property type="entry name" value="Beta Polymerase, domain 2"/>
    <property type="match status" value="1"/>
</dbReference>
<dbReference type="EMBL" id="LNZA01000001">
    <property type="protein sequence ID" value="KTD73117.1"/>
    <property type="molecule type" value="Genomic_DNA"/>
</dbReference>
<comment type="subcellular location">
    <subcellularLocation>
        <location evidence="2">Cytoplasm</location>
    </subcellularLocation>
</comment>
<evidence type="ECO:0000256" key="2">
    <source>
        <dbReference type="HAMAP-Rule" id="MF_01477"/>
    </source>
</evidence>
<dbReference type="GO" id="GO:0042256">
    <property type="term" value="P:cytosolic ribosome assembly"/>
    <property type="evidence" value="ECO:0007669"/>
    <property type="project" value="UniProtKB-UniRule"/>
</dbReference>
<dbReference type="RefSeq" id="WP_058520187.1">
    <property type="nucleotide sequence ID" value="NZ_CAAAIP010000001.1"/>
</dbReference>
<name>A0A0W0ZVC7_9GAMM</name>
<dbReference type="STRING" id="40335.Ltuc_0964"/>
<dbReference type="Proteomes" id="UP000054693">
    <property type="component" value="Unassembled WGS sequence"/>
</dbReference>
<dbReference type="SUPFAM" id="SSF81301">
    <property type="entry name" value="Nucleotidyltransferase"/>
    <property type="match status" value="1"/>
</dbReference>
<dbReference type="NCBIfam" id="TIGR00090">
    <property type="entry name" value="rsfS_iojap_ybeB"/>
    <property type="match status" value="1"/>
</dbReference>
<dbReference type="PANTHER" id="PTHR21043">
    <property type="entry name" value="IOJAP SUPERFAMILY ORTHOLOG"/>
    <property type="match status" value="1"/>
</dbReference>
<dbReference type="OrthoDB" id="9793681at2"/>
<dbReference type="AlphaFoldDB" id="A0A0W0ZVC7"/>
<evidence type="ECO:0000256" key="1">
    <source>
        <dbReference type="ARBA" id="ARBA00010574"/>
    </source>
</evidence>
<keyword evidence="4" id="KW-1185">Reference proteome</keyword>
<keyword evidence="2" id="KW-0678">Repressor</keyword>
<sequence length="111" mass="12772">MSDQNPMLTKLLQLLDDNQAIDVKVIDVRKQTTITDYMIIASGRSSRHVKAIAQKIMEDMKSTGTHAMNCTGLETGDWVLIDFSDFIIHVMQPEYRQYYNLEGLWEESSKD</sequence>
<dbReference type="GO" id="GO:0005737">
    <property type="term" value="C:cytoplasm"/>
    <property type="evidence" value="ECO:0007669"/>
    <property type="project" value="UniProtKB-SubCell"/>
</dbReference>
<accession>A0A0W0ZVC7</accession>
<protein>
    <recommendedName>
        <fullName evidence="2">Ribosomal silencing factor RsfS</fullName>
    </recommendedName>
</protein>
<reference evidence="3 4" key="1">
    <citation type="submission" date="2015-11" db="EMBL/GenBank/DDBJ databases">
        <title>Genomic analysis of 38 Legionella species identifies large and diverse effector repertoires.</title>
        <authorList>
            <person name="Burstein D."/>
            <person name="Amaro F."/>
            <person name="Zusman T."/>
            <person name="Lifshitz Z."/>
            <person name="Cohen O."/>
            <person name="Gilbert J.A."/>
            <person name="Pupko T."/>
            <person name="Shuman H.A."/>
            <person name="Segal G."/>
        </authorList>
    </citation>
    <scope>NUCLEOTIDE SEQUENCE [LARGE SCALE GENOMIC DNA]</scope>
    <source>
        <strain evidence="3 4">ATCC 49180</strain>
    </source>
</reference>
<evidence type="ECO:0000313" key="3">
    <source>
        <dbReference type="EMBL" id="KTD73117.1"/>
    </source>
</evidence>
<dbReference type="InterPro" id="IPR004394">
    <property type="entry name" value="Iojap/RsfS/C7orf30"/>
</dbReference>
<gene>
    <name evidence="2 3" type="primary">rsfS</name>
    <name evidence="3" type="ORF">Ltuc_0964</name>
</gene>
<dbReference type="HAMAP" id="MF_01477">
    <property type="entry name" value="Iojap_RsfS"/>
    <property type="match status" value="1"/>
</dbReference>
<dbReference type="Pfam" id="PF02410">
    <property type="entry name" value="RsfS"/>
    <property type="match status" value="1"/>
</dbReference>
<dbReference type="PATRIC" id="fig|40335.7.peg.1016"/>
<comment type="caution">
    <text evidence="3">The sequence shown here is derived from an EMBL/GenBank/DDBJ whole genome shotgun (WGS) entry which is preliminary data.</text>
</comment>
<dbReference type="InterPro" id="IPR043519">
    <property type="entry name" value="NT_sf"/>
</dbReference>
<dbReference type="GO" id="GO:0017148">
    <property type="term" value="P:negative regulation of translation"/>
    <property type="evidence" value="ECO:0007669"/>
    <property type="project" value="UniProtKB-UniRule"/>
</dbReference>
<dbReference type="PANTHER" id="PTHR21043:SF0">
    <property type="entry name" value="MITOCHONDRIAL ASSEMBLY OF RIBOSOMAL LARGE SUBUNIT PROTEIN 1"/>
    <property type="match status" value="1"/>
</dbReference>
<evidence type="ECO:0000313" key="4">
    <source>
        <dbReference type="Proteomes" id="UP000054693"/>
    </source>
</evidence>
<proteinExistence type="inferred from homology"/>
<dbReference type="GO" id="GO:0043023">
    <property type="term" value="F:ribosomal large subunit binding"/>
    <property type="evidence" value="ECO:0007669"/>
    <property type="project" value="TreeGrafter"/>
</dbReference>
<dbReference type="GO" id="GO:0090071">
    <property type="term" value="P:negative regulation of ribosome biogenesis"/>
    <property type="evidence" value="ECO:0007669"/>
    <property type="project" value="UniProtKB-UniRule"/>
</dbReference>
<keyword evidence="2" id="KW-0810">Translation regulation</keyword>
<comment type="similarity">
    <text evidence="1 2">Belongs to the Iojap/RsfS family.</text>
</comment>
<keyword evidence="2" id="KW-0963">Cytoplasm</keyword>
<comment type="function">
    <text evidence="2">Functions as a ribosomal silencing factor. Interacts with ribosomal protein uL14 (rplN), blocking formation of intersubunit bridge B8. Prevents association of the 30S and 50S ribosomal subunits and the formation of functional ribosomes, thus repressing translation.</text>
</comment>
<comment type="subunit">
    <text evidence="2">Interacts with ribosomal protein uL14 (rplN).</text>
</comment>
<organism evidence="3 4">
    <name type="scientific">Legionella tucsonensis</name>
    <dbReference type="NCBI Taxonomy" id="40335"/>
    <lineage>
        <taxon>Bacteria</taxon>
        <taxon>Pseudomonadati</taxon>
        <taxon>Pseudomonadota</taxon>
        <taxon>Gammaproteobacteria</taxon>
        <taxon>Legionellales</taxon>
        <taxon>Legionellaceae</taxon>
        <taxon>Legionella</taxon>
    </lineage>
</organism>